<evidence type="ECO:0000313" key="6">
    <source>
        <dbReference type="EMBL" id="POW13993.1"/>
    </source>
</evidence>
<dbReference type="GO" id="GO:0006412">
    <property type="term" value="P:translation"/>
    <property type="evidence" value="ECO:0007669"/>
    <property type="project" value="InterPro"/>
</dbReference>
<dbReference type="PANTHER" id="PTHR11143">
    <property type="entry name" value="60S RIBOSOMAL PROTEIN L26 FAMILY MEMBER"/>
    <property type="match status" value="1"/>
</dbReference>
<dbReference type="EMBL" id="PKSL01000021">
    <property type="protein sequence ID" value="POW13993.1"/>
    <property type="molecule type" value="Genomic_DNA"/>
</dbReference>
<keyword evidence="3" id="KW-0687">Ribonucleoprotein</keyword>
<dbReference type="SUPFAM" id="SSF50104">
    <property type="entry name" value="Translation proteins SH3-like domain"/>
    <property type="match status" value="1"/>
</dbReference>
<dbReference type="InterPro" id="IPR005756">
    <property type="entry name" value="Ribosomal_uL24_euk/arc"/>
</dbReference>
<dbReference type="InterPro" id="IPR041988">
    <property type="entry name" value="Ribosomal_uL24_KOW"/>
</dbReference>
<dbReference type="CDD" id="cd06089">
    <property type="entry name" value="KOW_RPL26"/>
    <property type="match status" value="1"/>
</dbReference>
<dbReference type="InterPro" id="IPR014722">
    <property type="entry name" value="Rib_uL2_dom2"/>
</dbReference>
<dbReference type="VEuPathDB" id="FungiDB:PSTT_03354"/>
<proteinExistence type="inferred from homology"/>
<dbReference type="InterPro" id="IPR008991">
    <property type="entry name" value="Translation_prot_SH3-like_sf"/>
</dbReference>
<dbReference type="GO" id="GO:0015934">
    <property type="term" value="C:large ribosomal subunit"/>
    <property type="evidence" value="ECO:0007669"/>
    <property type="project" value="InterPro"/>
</dbReference>
<evidence type="ECO:0000259" key="5">
    <source>
        <dbReference type="SMART" id="SM00739"/>
    </source>
</evidence>
<keyword evidence="7" id="KW-1185">Reference proteome</keyword>
<dbReference type="AlphaFoldDB" id="A0A2S4VWV6"/>
<evidence type="ECO:0000256" key="4">
    <source>
        <dbReference type="SAM" id="MobiDB-lite"/>
    </source>
</evidence>
<dbReference type="PROSITE" id="PS01108">
    <property type="entry name" value="RIBOSOMAL_L24"/>
    <property type="match status" value="1"/>
</dbReference>
<reference evidence="6" key="1">
    <citation type="submission" date="2017-12" db="EMBL/GenBank/DDBJ databases">
        <title>Gene loss provides genomic basis for host adaptation in cereal stripe rust fungi.</title>
        <authorList>
            <person name="Xia C."/>
        </authorList>
    </citation>
    <scope>NUCLEOTIDE SEQUENCE [LARGE SCALE GENOMIC DNA]</scope>
    <source>
        <strain evidence="6">93-210</strain>
    </source>
</reference>
<dbReference type="Pfam" id="PF16906">
    <property type="entry name" value="Ribosomal_L26"/>
    <property type="match status" value="1"/>
</dbReference>
<dbReference type="HAMAP" id="MF_01326_A">
    <property type="entry name" value="Ribosomal_uL24_A"/>
    <property type="match status" value="1"/>
</dbReference>
<evidence type="ECO:0000313" key="7">
    <source>
        <dbReference type="Proteomes" id="UP000239156"/>
    </source>
</evidence>
<protein>
    <recommendedName>
        <fullName evidence="5">KOW domain-containing protein</fullName>
    </recommendedName>
</protein>
<accession>A0A2S4VWV6</accession>
<dbReference type="VEuPathDB" id="FungiDB:PSHT_02529"/>
<organism evidence="6 7">
    <name type="scientific">Puccinia striiformis</name>
    <dbReference type="NCBI Taxonomy" id="27350"/>
    <lineage>
        <taxon>Eukaryota</taxon>
        <taxon>Fungi</taxon>
        <taxon>Dikarya</taxon>
        <taxon>Basidiomycota</taxon>
        <taxon>Pucciniomycotina</taxon>
        <taxon>Pucciniomycetes</taxon>
        <taxon>Pucciniales</taxon>
        <taxon>Pucciniaceae</taxon>
        <taxon>Puccinia</taxon>
    </lineage>
</organism>
<sequence>MGGWTQTIGAPSTDNTPSTHSDFDLPEKTTTDDDMAKFSKDVSSSRRKSRKAHFQAPSHERRIIMSSGLSKELRAKYNVRSIPIRKDDEVVVVRGAFKGREGKVLSVYRKKYVIHVDKVTRDKASGQTVQVGIHPSKVVISKLYLDKDRKAILARKDRGSPKEKMQVD</sequence>
<dbReference type="Pfam" id="PF00467">
    <property type="entry name" value="KOW"/>
    <property type="match status" value="1"/>
</dbReference>
<keyword evidence="2" id="KW-0689">Ribosomal protein</keyword>
<evidence type="ECO:0000256" key="3">
    <source>
        <dbReference type="ARBA" id="ARBA00023274"/>
    </source>
</evidence>
<dbReference type="Proteomes" id="UP000239156">
    <property type="component" value="Unassembled WGS sequence"/>
</dbReference>
<dbReference type="GO" id="GO:0003723">
    <property type="term" value="F:RNA binding"/>
    <property type="evidence" value="ECO:0007669"/>
    <property type="project" value="InterPro"/>
</dbReference>
<comment type="similarity">
    <text evidence="1">Belongs to the universal ribosomal protein uL24 family.</text>
</comment>
<dbReference type="InterPro" id="IPR005825">
    <property type="entry name" value="Ribosomal_uL24_CS"/>
</dbReference>
<feature type="domain" description="KOW" evidence="5">
    <location>
        <begin position="83"/>
        <end position="110"/>
    </location>
</feature>
<evidence type="ECO:0000256" key="2">
    <source>
        <dbReference type="ARBA" id="ARBA00022980"/>
    </source>
</evidence>
<gene>
    <name evidence="6" type="ORF">PSTT_03354</name>
</gene>
<name>A0A2S4VWV6_9BASI</name>
<dbReference type="Gene3D" id="2.30.30.30">
    <property type="match status" value="1"/>
</dbReference>
<feature type="compositionally biased region" description="Basic and acidic residues" evidence="4">
    <location>
        <begin position="21"/>
        <end position="44"/>
    </location>
</feature>
<dbReference type="FunFam" id="2.30.30.30:FF:000009">
    <property type="entry name" value="60S ribosomal protein L26"/>
    <property type="match status" value="1"/>
</dbReference>
<dbReference type="GO" id="GO:0003735">
    <property type="term" value="F:structural constituent of ribosome"/>
    <property type="evidence" value="ECO:0007669"/>
    <property type="project" value="InterPro"/>
</dbReference>
<comment type="caution">
    <text evidence="6">The sequence shown here is derived from an EMBL/GenBank/DDBJ whole genome shotgun (WGS) entry which is preliminary data.</text>
</comment>
<dbReference type="InterPro" id="IPR005824">
    <property type="entry name" value="KOW"/>
</dbReference>
<dbReference type="NCBIfam" id="TIGR01080">
    <property type="entry name" value="rplX_A_E"/>
    <property type="match status" value="1"/>
</dbReference>
<dbReference type="SMART" id="SM00739">
    <property type="entry name" value="KOW"/>
    <property type="match status" value="1"/>
</dbReference>
<evidence type="ECO:0000256" key="1">
    <source>
        <dbReference type="ARBA" id="ARBA00010618"/>
    </source>
</evidence>
<feature type="region of interest" description="Disordered" evidence="4">
    <location>
        <begin position="1"/>
        <end position="60"/>
    </location>
</feature>
<feature type="compositionally biased region" description="Polar residues" evidence="4">
    <location>
        <begin position="1"/>
        <end position="20"/>
    </location>
</feature>